<dbReference type="InterPro" id="IPR048448">
    <property type="entry name" value="DnaX-like_C"/>
</dbReference>
<evidence type="ECO:0000256" key="11">
    <source>
        <dbReference type="ARBA" id="ARBA00049244"/>
    </source>
</evidence>
<dbReference type="Pfam" id="PF20964">
    <property type="entry name" value="DnaX_C"/>
    <property type="match status" value="1"/>
</dbReference>
<dbReference type="AlphaFoldDB" id="A0A1I2SJD5"/>
<keyword evidence="9" id="KW-0067">ATP-binding</keyword>
<evidence type="ECO:0000256" key="2">
    <source>
        <dbReference type="ARBA" id="ARBA00012417"/>
    </source>
</evidence>
<reference evidence="15" key="1">
    <citation type="submission" date="2016-10" db="EMBL/GenBank/DDBJ databases">
        <authorList>
            <person name="Varghese N."/>
            <person name="Submissions S."/>
        </authorList>
    </citation>
    <scope>NUCLEOTIDE SEQUENCE [LARGE SCALE GENOMIC DNA]</scope>
    <source>
        <strain evidence="15">DSM 44945</strain>
    </source>
</reference>
<name>A0A1I2SJD5_9BACL</name>
<dbReference type="Proteomes" id="UP000198661">
    <property type="component" value="Unassembled WGS sequence"/>
</dbReference>
<evidence type="ECO:0000313" key="14">
    <source>
        <dbReference type="EMBL" id="SFG51017.1"/>
    </source>
</evidence>
<evidence type="ECO:0000256" key="3">
    <source>
        <dbReference type="ARBA" id="ARBA00022679"/>
    </source>
</evidence>
<dbReference type="InterPro" id="IPR045085">
    <property type="entry name" value="HLD_clamp_pol_III_gamma_tau"/>
</dbReference>
<accession>A0A1I2SJD5</accession>
<dbReference type="Pfam" id="PF12169">
    <property type="entry name" value="DNA_pol3_gamma3"/>
    <property type="match status" value="1"/>
</dbReference>
<evidence type="ECO:0000256" key="8">
    <source>
        <dbReference type="ARBA" id="ARBA00022833"/>
    </source>
</evidence>
<protein>
    <recommendedName>
        <fullName evidence="2">DNA-directed DNA polymerase</fullName>
        <ecNumber evidence="2">2.7.7.7</ecNumber>
    </recommendedName>
</protein>
<dbReference type="SMART" id="SM00382">
    <property type="entry name" value="AAA"/>
    <property type="match status" value="1"/>
</dbReference>
<dbReference type="GO" id="GO:0003677">
    <property type="term" value="F:DNA binding"/>
    <property type="evidence" value="ECO:0007669"/>
    <property type="project" value="InterPro"/>
</dbReference>
<evidence type="ECO:0000256" key="5">
    <source>
        <dbReference type="ARBA" id="ARBA00022705"/>
    </source>
</evidence>
<dbReference type="GO" id="GO:0005524">
    <property type="term" value="F:ATP binding"/>
    <property type="evidence" value="ECO:0007669"/>
    <property type="project" value="UniProtKB-KW"/>
</dbReference>
<evidence type="ECO:0000256" key="7">
    <source>
        <dbReference type="ARBA" id="ARBA00022741"/>
    </source>
</evidence>
<keyword evidence="8" id="KW-0862">Zinc</keyword>
<keyword evidence="5" id="KW-0235">DNA replication</keyword>
<dbReference type="Gene3D" id="1.20.272.10">
    <property type="match status" value="1"/>
</dbReference>
<dbReference type="InterPro" id="IPR050238">
    <property type="entry name" value="DNA_Rep/Repair_Clamp_Loader"/>
</dbReference>
<dbReference type="GO" id="GO:0009360">
    <property type="term" value="C:DNA polymerase III complex"/>
    <property type="evidence" value="ECO:0007669"/>
    <property type="project" value="InterPro"/>
</dbReference>
<dbReference type="CDD" id="cd00009">
    <property type="entry name" value="AAA"/>
    <property type="match status" value="1"/>
</dbReference>
<organism evidence="14 15">
    <name type="scientific">Planifilum fulgidum</name>
    <dbReference type="NCBI Taxonomy" id="201973"/>
    <lineage>
        <taxon>Bacteria</taxon>
        <taxon>Bacillati</taxon>
        <taxon>Bacillota</taxon>
        <taxon>Bacilli</taxon>
        <taxon>Bacillales</taxon>
        <taxon>Thermoactinomycetaceae</taxon>
        <taxon>Planifilum</taxon>
    </lineage>
</organism>
<feature type="region of interest" description="Disordered" evidence="12">
    <location>
        <begin position="524"/>
        <end position="547"/>
    </location>
</feature>
<dbReference type="InterPro" id="IPR001270">
    <property type="entry name" value="ClpA/B"/>
</dbReference>
<dbReference type="SUPFAM" id="SSF48019">
    <property type="entry name" value="post-AAA+ oligomerization domain-like"/>
    <property type="match status" value="1"/>
</dbReference>
<feature type="region of interest" description="Disordered" evidence="12">
    <location>
        <begin position="363"/>
        <end position="383"/>
    </location>
</feature>
<keyword evidence="15" id="KW-1185">Reference proteome</keyword>
<dbReference type="FunFam" id="3.40.50.300:FF:000014">
    <property type="entry name" value="DNA polymerase III subunit gamma/tau"/>
    <property type="match status" value="1"/>
</dbReference>
<dbReference type="OrthoDB" id="9810148at2"/>
<dbReference type="STRING" id="201973.SAMN04488025_1419"/>
<dbReference type="InterPro" id="IPR022754">
    <property type="entry name" value="DNA_pol_III_gamma-3"/>
</dbReference>
<evidence type="ECO:0000313" key="15">
    <source>
        <dbReference type="Proteomes" id="UP000198661"/>
    </source>
</evidence>
<keyword evidence="7" id="KW-0547">Nucleotide-binding</keyword>
<comment type="catalytic activity">
    <reaction evidence="11">
        <text>DNA(n) + a 2'-deoxyribonucleoside 5'-triphosphate = DNA(n+1) + diphosphate</text>
        <dbReference type="Rhea" id="RHEA:22508"/>
        <dbReference type="Rhea" id="RHEA-COMP:17339"/>
        <dbReference type="Rhea" id="RHEA-COMP:17340"/>
        <dbReference type="ChEBI" id="CHEBI:33019"/>
        <dbReference type="ChEBI" id="CHEBI:61560"/>
        <dbReference type="ChEBI" id="CHEBI:173112"/>
        <dbReference type="EC" id="2.7.7.7"/>
    </reaction>
</comment>
<dbReference type="Gene3D" id="1.10.8.60">
    <property type="match status" value="1"/>
</dbReference>
<evidence type="ECO:0000256" key="1">
    <source>
        <dbReference type="ARBA" id="ARBA00006360"/>
    </source>
</evidence>
<feature type="domain" description="AAA+ ATPase" evidence="13">
    <location>
        <begin position="37"/>
        <end position="179"/>
    </location>
</feature>
<dbReference type="SUPFAM" id="SSF52540">
    <property type="entry name" value="P-loop containing nucleoside triphosphate hydrolases"/>
    <property type="match status" value="1"/>
</dbReference>
<evidence type="ECO:0000256" key="9">
    <source>
        <dbReference type="ARBA" id="ARBA00022840"/>
    </source>
</evidence>
<proteinExistence type="inferred from homology"/>
<evidence type="ECO:0000256" key="10">
    <source>
        <dbReference type="ARBA" id="ARBA00022932"/>
    </source>
</evidence>
<dbReference type="RefSeq" id="WP_092041326.1">
    <property type="nucleotide sequence ID" value="NZ_FOOK01000041.1"/>
</dbReference>
<evidence type="ECO:0000259" key="13">
    <source>
        <dbReference type="SMART" id="SM00382"/>
    </source>
</evidence>
<dbReference type="Pfam" id="PF13177">
    <property type="entry name" value="DNA_pol3_delta2"/>
    <property type="match status" value="1"/>
</dbReference>
<dbReference type="PANTHER" id="PTHR11669">
    <property type="entry name" value="REPLICATION FACTOR C / DNA POLYMERASE III GAMMA-TAU SUBUNIT"/>
    <property type="match status" value="1"/>
</dbReference>
<keyword evidence="6" id="KW-0479">Metal-binding</keyword>
<dbReference type="EC" id="2.7.7.7" evidence="2"/>
<dbReference type="FunFam" id="1.10.8.60:FF:000013">
    <property type="entry name" value="DNA polymerase III subunit gamma/tau"/>
    <property type="match status" value="1"/>
</dbReference>
<dbReference type="NCBIfam" id="TIGR02397">
    <property type="entry name" value="dnaX_nterm"/>
    <property type="match status" value="1"/>
</dbReference>
<dbReference type="PRINTS" id="PR00300">
    <property type="entry name" value="CLPPROTEASEA"/>
</dbReference>
<dbReference type="InterPro" id="IPR008921">
    <property type="entry name" value="DNA_pol3_clamp-load_cplx_C"/>
</dbReference>
<dbReference type="GO" id="GO:0046872">
    <property type="term" value="F:metal ion binding"/>
    <property type="evidence" value="ECO:0007669"/>
    <property type="project" value="UniProtKB-KW"/>
</dbReference>
<keyword evidence="4" id="KW-0548">Nucleotidyltransferase</keyword>
<dbReference type="GO" id="GO:0003887">
    <property type="term" value="F:DNA-directed DNA polymerase activity"/>
    <property type="evidence" value="ECO:0007669"/>
    <property type="project" value="UniProtKB-KW"/>
</dbReference>
<evidence type="ECO:0000256" key="12">
    <source>
        <dbReference type="SAM" id="MobiDB-lite"/>
    </source>
</evidence>
<dbReference type="InterPro" id="IPR027417">
    <property type="entry name" value="P-loop_NTPase"/>
</dbReference>
<evidence type="ECO:0000256" key="6">
    <source>
        <dbReference type="ARBA" id="ARBA00022723"/>
    </source>
</evidence>
<keyword evidence="10" id="KW-0239">DNA-directed DNA polymerase</keyword>
<dbReference type="InterPro" id="IPR003593">
    <property type="entry name" value="AAA+_ATPase"/>
</dbReference>
<sequence>MTYRALYRVWRSQSFADLVGQEHVTRTLKNALKEKRFSHAYLFSGPRGTGKTSTAKIFAKAVNCRQGPAPEPCNRCETCRRIAEGSLMDVVEIDAASNRGVDEIRDLRDKVKFAPTEGRYKVYIVDEVHMLTTEAFNALLKTLEEPPDHVIFILATTEPHKLPQTIRSRCQHFPFHRIPFGEIVRHLRRVCDAQSVEIEEAALAAIARAADGGMRDALSLLDQVLAYADGRVEESTVLAVTGFTSRSTLAELWQGLAEGDVRRVLDRVDGLIREGTEPQRLIDDMIDTGRDLLLLRTAPNLPDLKDRIGGDESWMRLADRLSPGRLNRMLEVLLQASQKMKWTPHARVVLEMAVVELCHPEGAEQAASGETRPGPAPSSEGLGERIRLLERRIKELEKAVQSVSASAGAAKPERSAALSEGQGAGGEKLLRDIDPMRTEEVRRHWPEVLARVKEQKITVHAWLIDGEPVAATEEAVIVAFKNSIHRETTEKESHKTLIEKVMAEVLGSPLRLITMMRNEWQEIGDRLTGGGGEESDPSPPKKGSVEGKDIIRQAVEIFGKDLVEVTD</sequence>
<gene>
    <name evidence="14" type="ORF">SAMN04488025_1419</name>
</gene>
<dbReference type="EMBL" id="FOOK01000041">
    <property type="protein sequence ID" value="SFG51017.1"/>
    <property type="molecule type" value="Genomic_DNA"/>
</dbReference>
<dbReference type="PANTHER" id="PTHR11669:SF0">
    <property type="entry name" value="PROTEIN STICHEL-LIKE 2"/>
    <property type="match status" value="1"/>
</dbReference>
<comment type="similarity">
    <text evidence="1">Belongs to the DnaX/STICHEL family.</text>
</comment>
<dbReference type="GO" id="GO:0006261">
    <property type="term" value="P:DNA-templated DNA replication"/>
    <property type="evidence" value="ECO:0007669"/>
    <property type="project" value="TreeGrafter"/>
</dbReference>
<dbReference type="Gene3D" id="3.40.50.300">
    <property type="entry name" value="P-loop containing nucleotide triphosphate hydrolases"/>
    <property type="match status" value="1"/>
</dbReference>
<evidence type="ECO:0000256" key="4">
    <source>
        <dbReference type="ARBA" id="ARBA00022695"/>
    </source>
</evidence>
<dbReference type="NCBIfam" id="NF004046">
    <property type="entry name" value="PRK05563.1"/>
    <property type="match status" value="1"/>
</dbReference>
<feature type="region of interest" description="Disordered" evidence="12">
    <location>
        <begin position="402"/>
        <end position="428"/>
    </location>
</feature>
<dbReference type="InterPro" id="IPR012763">
    <property type="entry name" value="DNA_pol_III_sug/sutau_N"/>
</dbReference>
<dbReference type="Pfam" id="PF22608">
    <property type="entry name" value="DNAX_ATPase_lid"/>
    <property type="match status" value="1"/>
</dbReference>
<keyword evidence="3" id="KW-0808">Transferase</keyword>